<dbReference type="Proteomes" id="UP000193963">
    <property type="component" value="Unassembled WGS sequence"/>
</dbReference>
<dbReference type="Pfam" id="PF03776">
    <property type="entry name" value="MinE"/>
    <property type="match status" value="1"/>
</dbReference>
<evidence type="ECO:0000256" key="3">
    <source>
        <dbReference type="ARBA" id="ARBA00025265"/>
    </source>
</evidence>
<keyword evidence="4 5" id="KW-0132">Cell division</keyword>
<comment type="similarity">
    <text evidence="1 4">Belongs to the MinE family.</text>
</comment>
<organism evidence="5 6">
    <name type="scientific">Pseudooceanicola marinus</name>
    <dbReference type="NCBI Taxonomy" id="396013"/>
    <lineage>
        <taxon>Bacteria</taxon>
        <taxon>Pseudomonadati</taxon>
        <taxon>Pseudomonadota</taxon>
        <taxon>Alphaproteobacteria</taxon>
        <taxon>Rhodobacterales</taxon>
        <taxon>Paracoccaceae</taxon>
        <taxon>Pseudooceanicola</taxon>
    </lineage>
</organism>
<gene>
    <name evidence="4 5" type="primary">minE</name>
    <name evidence="5" type="ORF">PSM7751_04114</name>
</gene>
<dbReference type="GO" id="GO:0032955">
    <property type="term" value="P:regulation of division septum assembly"/>
    <property type="evidence" value="ECO:0007669"/>
    <property type="project" value="InterPro"/>
</dbReference>
<dbReference type="HAMAP" id="MF_00262">
    <property type="entry name" value="MinE"/>
    <property type="match status" value="1"/>
</dbReference>
<dbReference type="RefSeq" id="WP_085890123.1">
    <property type="nucleotide sequence ID" value="NZ_FWFN01000011.1"/>
</dbReference>
<dbReference type="InterPro" id="IPR036707">
    <property type="entry name" value="MinE_sf"/>
</dbReference>
<comment type="function">
    <text evidence="3 4">Prevents the cell division inhibition by proteins MinC and MinD at internal division sites while permitting inhibition at polar sites. This ensures cell division at the proper site by restricting the formation of a division septum at the midpoint of the long axis of the cell.</text>
</comment>
<keyword evidence="4" id="KW-0131">Cell cycle</keyword>
<dbReference type="InterPro" id="IPR005527">
    <property type="entry name" value="MinE"/>
</dbReference>
<accession>A0A1X7AA30</accession>
<protein>
    <recommendedName>
        <fullName evidence="2 4">Cell division topological specificity factor</fullName>
    </recommendedName>
</protein>
<dbReference type="Gene3D" id="3.30.1070.10">
    <property type="entry name" value="Cell division topological specificity factor MinE"/>
    <property type="match status" value="1"/>
</dbReference>
<dbReference type="GO" id="GO:0051301">
    <property type="term" value="P:cell division"/>
    <property type="evidence" value="ECO:0007669"/>
    <property type="project" value="UniProtKB-KW"/>
</dbReference>
<evidence type="ECO:0000256" key="1">
    <source>
        <dbReference type="ARBA" id="ARBA00008168"/>
    </source>
</evidence>
<evidence type="ECO:0000256" key="4">
    <source>
        <dbReference type="HAMAP-Rule" id="MF_00262"/>
    </source>
</evidence>
<proteinExistence type="inferred from homology"/>
<reference evidence="5 6" key="1">
    <citation type="submission" date="2017-03" db="EMBL/GenBank/DDBJ databases">
        <authorList>
            <person name="Afonso C.L."/>
            <person name="Miller P.J."/>
            <person name="Scott M.A."/>
            <person name="Spackman E."/>
            <person name="Goraichik I."/>
            <person name="Dimitrov K.M."/>
            <person name="Suarez D.L."/>
            <person name="Swayne D.E."/>
        </authorList>
    </citation>
    <scope>NUCLEOTIDE SEQUENCE [LARGE SCALE GENOMIC DNA]</scope>
    <source>
        <strain evidence="5 6">CECT 7751</strain>
    </source>
</reference>
<dbReference type="AlphaFoldDB" id="A0A1X7AA30"/>
<evidence type="ECO:0000313" key="5">
    <source>
        <dbReference type="EMBL" id="SLN74085.1"/>
    </source>
</evidence>
<dbReference type="OrthoDB" id="9802655at2"/>
<name>A0A1X7AA30_9RHOB</name>
<dbReference type="EMBL" id="FWFN01000011">
    <property type="protein sequence ID" value="SLN74085.1"/>
    <property type="molecule type" value="Genomic_DNA"/>
</dbReference>
<dbReference type="NCBIfam" id="NF001422">
    <property type="entry name" value="PRK00296.1"/>
    <property type="match status" value="1"/>
</dbReference>
<evidence type="ECO:0000256" key="2">
    <source>
        <dbReference type="ARBA" id="ARBA00020112"/>
    </source>
</evidence>
<dbReference type="SUPFAM" id="SSF55229">
    <property type="entry name" value="Cell division protein MinE topological specificity domain"/>
    <property type="match status" value="1"/>
</dbReference>
<dbReference type="NCBIfam" id="TIGR01215">
    <property type="entry name" value="minE"/>
    <property type="match status" value="1"/>
</dbReference>
<keyword evidence="6" id="KW-1185">Reference proteome</keyword>
<sequence>MSLFGFAFKPRRAKTAQTAKDRLQLLLAHERASGAPDIEFLPQLQADLLAVIRKYVKVDDDDVEVKMQREDDVSSLEINVEMPARAKDDAKADAGTDSAKKA</sequence>
<evidence type="ECO:0000313" key="6">
    <source>
        <dbReference type="Proteomes" id="UP000193963"/>
    </source>
</evidence>